<evidence type="ECO:0008006" key="4">
    <source>
        <dbReference type="Google" id="ProtNLM"/>
    </source>
</evidence>
<name>A0A538T1H6_UNCEI</name>
<gene>
    <name evidence="2" type="ORF">E6K76_10320</name>
</gene>
<dbReference type="PROSITE" id="PS51257">
    <property type="entry name" value="PROKAR_LIPOPROTEIN"/>
    <property type="match status" value="1"/>
</dbReference>
<proteinExistence type="predicted"/>
<feature type="chain" id="PRO_5022130598" description="DUF1735 domain-containing protein" evidence="1">
    <location>
        <begin position="19"/>
        <end position="185"/>
    </location>
</feature>
<sequence>MKCTRAVLAGMAMTGVTALFFIGGCTHESTRADLSVVSVNEGATYYSDLINEADSSHIFIPVDQVAVTFANKPHDGSAAVAPGTGFSEIVVTDYTVTYSNGVFSPLSGGMNVTVPSGGTADAFITISNPSEKGALLGTITSTITSTATIVFTGYLRATDSYGDYVKAKCYLTVQVDNFGDSDVNK</sequence>
<evidence type="ECO:0000313" key="2">
    <source>
        <dbReference type="EMBL" id="TMQ57482.1"/>
    </source>
</evidence>
<keyword evidence="1" id="KW-0732">Signal</keyword>
<accession>A0A538T1H6</accession>
<dbReference type="EMBL" id="VBOW01000063">
    <property type="protein sequence ID" value="TMQ57482.1"/>
    <property type="molecule type" value="Genomic_DNA"/>
</dbReference>
<dbReference type="Proteomes" id="UP000316852">
    <property type="component" value="Unassembled WGS sequence"/>
</dbReference>
<organism evidence="2 3">
    <name type="scientific">Eiseniibacteriota bacterium</name>
    <dbReference type="NCBI Taxonomy" id="2212470"/>
    <lineage>
        <taxon>Bacteria</taxon>
        <taxon>Candidatus Eiseniibacteriota</taxon>
    </lineage>
</organism>
<protein>
    <recommendedName>
        <fullName evidence="4">DUF1735 domain-containing protein</fullName>
    </recommendedName>
</protein>
<evidence type="ECO:0000313" key="3">
    <source>
        <dbReference type="Proteomes" id="UP000316852"/>
    </source>
</evidence>
<comment type="caution">
    <text evidence="2">The sequence shown here is derived from an EMBL/GenBank/DDBJ whole genome shotgun (WGS) entry which is preliminary data.</text>
</comment>
<evidence type="ECO:0000256" key="1">
    <source>
        <dbReference type="SAM" id="SignalP"/>
    </source>
</evidence>
<feature type="signal peptide" evidence="1">
    <location>
        <begin position="1"/>
        <end position="18"/>
    </location>
</feature>
<reference evidence="2 3" key="1">
    <citation type="journal article" date="2019" name="Nat. Microbiol.">
        <title>Mediterranean grassland soil C-N compound turnover is dependent on rainfall and depth, and is mediated by genomically divergent microorganisms.</title>
        <authorList>
            <person name="Diamond S."/>
            <person name="Andeer P.F."/>
            <person name="Li Z."/>
            <person name="Crits-Christoph A."/>
            <person name="Burstein D."/>
            <person name="Anantharaman K."/>
            <person name="Lane K.R."/>
            <person name="Thomas B.C."/>
            <person name="Pan C."/>
            <person name="Northen T.R."/>
            <person name="Banfield J.F."/>
        </authorList>
    </citation>
    <scope>NUCLEOTIDE SEQUENCE [LARGE SCALE GENOMIC DNA]</scope>
    <source>
        <strain evidence="2">WS_6</strain>
    </source>
</reference>
<dbReference type="AlphaFoldDB" id="A0A538T1H6"/>